<keyword evidence="9" id="KW-1185">Reference proteome</keyword>
<feature type="domain" description="FAD-dependent oxidoreductase 2 FAD-binding" evidence="7">
    <location>
        <begin position="111"/>
        <end position="546"/>
    </location>
</feature>
<keyword evidence="3 5" id="KW-0274">FAD</keyword>
<dbReference type="GO" id="GO:0016491">
    <property type="term" value="F:oxidoreductase activity"/>
    <property type="evidence" value="ECO:0007669"/>
    <property type="project" value="UniProtKB-KW"/>
</dbReference>
<comment type="cofactor">
    <cofactor evidence="1">
        <name>FAD</name>
        <dbReference type="ChEBI" id="CHEBI:57692"/>
    </cofactor>
</comment>
<evidence type="ECO:0000256" key="2">
    <source>
        <dbReference type="ARBA" id="ARBA00022630"/>
    </source>
</evidence>
<feature type="transmembrane region" description="Helical" evidence="6">
    <location>
        <begin position="110"/>
        <end position="129"/>
    </location>
</feature>
<gene>
    <name evidence="8" type="ORF">HMPREF9439_01492</name>
</gene>
<evidence type="ECO:0000256" key="5">
    <source>
        <dbReference type="RuleBase" id="RU366062"/>
    </source>
</evidence>
<keyword evidence="2 5" id="KW-0285">Flavoprotein</keyword>
<keyword evidence="6" id="KW-0472">Membrane</keyword>
<dbReference type="EMBL" id="AFBP01000041">
    <property type="protein sequence ID" value="EGG54286.1"/>
    <property type="molecule type" value="Genomic_DNA"/>
</dbReference>
<dbReference type="InterPro" id="IPR010960">
    <property type="entry name" value="Flavocytochrome_c"/>
</dbReference>
<evidence type="ECO:0000256" key="4">
    <source>
        <dbReference type="ARBA" id="ARBA00023002"/>
    </source>
</evidence>
<dbReference type="InterPro" id="IPR003953">
    <property type="entry name" value="FAD-dep_OxRdtase_2_FAD-bd"/>
</dbReference>
<dbReference type="AlphaFoldDB" id="F3QKN0"/>
<dbReference type="GO" id="GO:0008202">
    <property type="term" value="P:steroid metabolic process"/>
    <property type="evidence" value="ECO:0007669"/>
    <property type="project" value="UniProtKB-ARBA"/>
</dbReference>
<dbReference type="InterPro" id="IPR027477">
    <property type="entry name" value="Succ_DH/fumarate_Rdtase_cat_sf"/>
</dbReference>
<dbReference type="InterPro" id="IPR036188">
    <property type="entry name" value="FAD/NAD-bd_sf"/>
</dbReference>
<feature type="transmembrane region" description="Helical" evidence="6">
    <location>
        <begin position="86"/>
        <end position="104"/>
    </location>
</feature>
<dbReference type="NCBIfam" id="TIGR01813">
    <property type="entry name" value="flavo_cyto_c"/>
    <property type="match status" value="1"/>
</dbReference>
<dbReference type="SUPFAM" id="SSF51905">
    <property type="entry name" value="FAD/NAD(P)-binding domain"/>
    <property type="match status" value="1"/>
</dbReference>
<dbReference type="Gene3D" id="3.90.700.10">
    <property type="entry name" value="Succinate dehydrogenase/fumarate reductase flavoprotein, catalytic domain"/>
    <property type="match status" value="1"/>
</dbReference>
<dbReference type="eggNOG" id="COG1053">
    <property type="taxonomic scope" value="Bacteria"/>
</dbReference>
<keyword evidence="6" id="KW-0812">Transmembrane</keyword>
<proteinExistence type="inferred from homology"/>
<accession>F3QKN0</accession>
<evidence type="ECO:0000259" key="7">
    <source>
        <dbReference type="Pfam" id="PF00890"/>
    </source>
</evidence>
<organism evidence="8 9">
    <name type="scientific">Parasutterella excrementihominis YIT 11859</name>
    <dbReference type="NCBI Taxonomy" id="762966"/>
    <lineage>
        <taxon>Bacteria</taxon>
        <taxon>Pseudomonadati</taxon>
        <taxon>Pseudomonadota</taxon>
        <taxon>Betaproteobacteria</taxon>
        <taxon>Burkholderiales</taxon>
        <taxon>Sutterellaceae</taxon>
        <taxon>Parasutterella</taxon>
    </lineage>
</organism>
<evidence type="ECO:0000256" key="1">
    <source>
        <dbReference type="ARBA" id="ARBA00001974"/>
    </source>
</evidence>
<evidence type="ECO:0000256" key="3">
    <source>
        <dbReference type="ARBA" id="ARBA00022827"/>
    </source>
</evidence>
<dbReference type="PANTHER" id="PTHR43400:SF10">
    <property type="entry name" value="3-OXOSTEROID 1-DEHYDROGENASE"/>
    <property type="match status" value="1"/>
</dbReference>
<dbReference type="PANTHER" id="PTHR43400">
    <property type="entry name" value="FUMARATE REDUCTASE"/>
    <property type="match status" value="1"/>
</dbReference>
<evidence type="ECO:0000256" key="6">
    <source>
        <dbReference type="SAM" id="Phobius"/>
    </source>
</evidence>
<dbReference type="SUPFAM" id="SSF56425">
    <property type="entry name" value="Succinate dehydrogenase/fumarate reductase flavoprotein, catalytic domain"/>
    <property type="match status" value="1"/>
</dbReference>
<name>F3QKN0_9BURK</name>
<evidence type="ECO:0000313" key="8">
    <source>
        <dbReference type="EMBL" id="EGG54286.1"/>
    </source>
</evidence>
<dbReference type="InterPro" id="IPR050315">
    <property type="entry name" value="FAD-oxidoreductase_2"/>
</dbReference>
<keyword evidence="6" id="KW-1133">Transmembrane helix</keyword>
<sequence>MHHFSPLESSRLNIHKILIQKQFVPEEMPFLKKDSLYLFNTPKSLGTLIIIKLCRKKNELRVITLLFVPEDGYPCFKEKVMFRRNFINLAAFAFSAPAFAQIYGDKSDDYDLIVVGSGAAGLCAAISAFDHGVRKIVVLEKLPILGGTSAISGGAVAVSQTDMQKRMGISDTDEEFFEDLIREGGYRNDPKLVEIYITEVRKQFEWLGNCGIHPSNIMAAAGMSKPRSHMFNPNQMMNFLLDEVSRRKIEIKTGTRAVELLQKGLRICGVRAVSRKSSVEFCSKYGVVLATGGFARNQALMNKFAPHMFGVDVVSGIGSEGDGILMAVESGGQVAGGETVTASFGFAQNPSTVRDFSTIFYSGAIILNRSGKRFVDESLPYKSLGEAFLNTKEACAYILFDESIRKAQMRRRPVDKAMWSPYDNGQEPGYCFRADTVKAVADKAGLNPIKVAEEVARYNAYVSKGRDPEFGRTSLSSGYGQLKKINVPPFYIMPAIAVVPGTYCGLKVDEQTRVLRTTDDPIEGLFAAGEIMGGFHGKNFVTGTGLGKALAFGRVAGKNASL</sequence>
<dbReference type="Proteomes" id="UP000005156">
    <property type="component" value="Unassembled WGS sequence"/>
</dbReference>
<comment type="caution">
    <text evidence="8">The sequence shown here is derived from an EMBL/GenBank/DDBJ whole genome shotgun (WGS) entry which is preliminary data.</text>
</comment>
<dbReference type="PRINTS" id="PR00411">
    <property type="entry name" value="PNDRDTASEI"/>
</dbReference>
<dbReference type="Pfam" id="PF00890">
    <property type="entry name" value="FAD_binding_2"/>
    <property type="match status" value="1"/>
</dbReference>
<evidence type="ECO:0000313" key="9">
    <source>
        <dbReference type="Proteomes" id="UP000005156"/>
    </source>
</evidence>
<reference evidence="8 9" key="1">
    <citation type="submission" date="2011-02" db="EMBL/GenBank/DDBJ databases">
        <authorList>
            <person name="Weinstock G."/>
            <person name="Sodergren E."/>
            <person name="Clifton S."/>
            <person name="Fulton L."/>
            <person name="Fulton B."/>
            <person name="Courtney L."/>
            <person name="Fronick C."/>
            <person name="Harrison M."/>
            <person name="Strong C."/>
            <person name="Farmer C."/>
            <person name="Delahaunty K."/>
            <person name="Markovic C."/>
            <person name="Hall O."/>
            <person name="Minx P."/>
            <person name="Tomlinson C."/>
            <person name="Mitreva M."/>
            <person name="Hou S."/>
            <person name="Chen J."/>
            <person name="Wollam A."/>
            <person name="Pepin K.H."/>
            <person name="Johnson M."/>
            <person name="Bhonagiri V."/>
            <person name="Zhang X."/>
            <person name="Suruliraj S."/>
            <person name="Warren W."/>
            <person name="Chinwalla A."/>
            <person name="Mardis E.R."/>
            <person name="Wilson R.K."/>
        </authorList>
    </citation>
    <scope>NUCLEOTIDE SEQUENCE [LARGE SCALE GENOMIC DNA]</scope>
    <source>
        <strain evidence="8 9">YIT 11859</strain>
    </source>
</reference>
<protein>
    <submittedName>
        <fullName evidence="8">Flavocytochrome c</fullName>
    </submittedName>
</protein>
<dbReference type="HOGENOM" id="CLU_011398_4_5_4"/>
<comment type="similarity">
    <text evidence="5">Belongs to the FAD-dependent oxidoreductase 2 family. FRD/SDH subfamily.</text>
</comment>
<keyword evidence="4 5" id="KW-0560">Oxidoreductase</keyword>
<dbReference type="Gene3D" id="3.50.50.60">
    <property type="entry name" value="FAD/NAD(P)-binding domain"/>
    <property type="match status" value="1"/>
</dbReference>
<dbReference type="GO" id="GO:0010181">
    <property type="term" value="F:FMN binding"/>
    <property type="evidence" value="ECO:0007669"/>
    <property type="project" value="InterPro"/>
</dbReference>